<sequence length="53" mass="6268">MSIIGVTEEIYYLKFRHLGIYITIIFTSPHTKHLDKMSVNNKLLIRHSVVLRQ</sequence>
<evidence type="ECO:0000313" key="1">
    <source>
        <dbReference type="EMBL" id="ACR70205.1"/>
    </source>
</evidence>
<evidence type="ECO:0000313" key="2">
    <source>
        <dbReference type="Proteomes" id="UP000001485"/>
    </source>
</evidence>
<dbReference type="HOGENOM" id="CLU_3061070_0_0_6"/>
<proteinExistence type="predicted"/>
<name>C5BAJ8_EDWI9</name>
<dbReference type="KEGG" id="eic:NT01EI_3053"/>
<dbReference type="EMBL" id="CP001600">
    <property type="protein sequence ID" value="ACR70205.1"/>
    <property type="molecule type" value="Genomic_DNA"/>
</dbReference>
<dbReference type="AlphaFoldDB" id="C5BAJ8"/>
<gene>
    <name evidence="1" type="ordered locus">NT01EI_3053</name>
</gene>
<organism evidence="1 2">
    <name type="scientific">Edwardsiella ictaluri (strain 93-146)</name>
    <dbReference type="NCBI Taxonomy" id="634503"/>
    <lineage>
        <taxon>Bacteria</taxon>
        <taxon>Pseudomonadati</taxon>
        <taxon>Pseudomonadota</taxon>
        <taxon>Gammaproteobacteria</taxon>
        <taxon>Enterobacterales</taxon>
        <taxon>Hafniaceae</taxon>
        <taxon>Edwardsiella</taxon>
    </lineage>
</organism>
<protein>
    <submittedName>
        <fullName evidence="1">Uncharacterized protein</fullName>
    </submittedName>
</protein>
<reference evidence="2" key="1">
    <citation type="submission" date="2009-03" db="EMBL/GenBank/DDBJ databases">
        <title>Complete genome sequence of Edwardsiella ictaluri 93-146.</title>
        <authorList>
            <person name="Williams M.L."/>
            <person name="Gillaspy A.F."/>
            <person name="Dyer D.W."/>
            <person name="Thune R.L."/>
            <person name="Waldbieser G.C."/>
            <person name="Schuster S.C."/>
            <person name="Gipson J."/>
            <person name="Zaitshik J."/>
            <person name="Landry C."/>
            <person name="Lawrence M.L."/>
        </authorList>
    </citation>
    <scope>NUCLEOTIDE SEQUENCE [LARGE SCALE GENOMIC DNA]</scope>
    <source>
        <strain evidence="2">93-146</strain>
    </source>
</reference>
<reference evidence="1 2" key="2">
    <citation type="journal article" date="2012" name="J. Bacteriol.">
        <title>Genome Sequence of Edwardsiella ictaluri 93-146, a Strain Associated with a Natural Channel Catfish Outbreak of Enteric Septicemia of Catfish.</title>
        <authorList>
            <person name="Williams M.L."/>
            <person name="Gillaspy A.F."/>
            <person name="Dyer D.W."/>
            <person name="Thune R.L."/>
            <person name="Waldbieser G.C."/>
            <person name="Schuster S.C."/>
            <person name="Gipson J."/>
            <person name="Zaitshik J."/>
            <person name="Landry C."/>
            <person name="Banes M.M."/>
            <person name="Lawrence M.L."/>
        </authorList>
    </citation>
    <scope>NUCLEOTIDE SEQUENCE [LARGE SCALE GENOMIC DNA]</scope>
    <source>
        <strain evidence="1 2">93-146</strain>
    </source>
</reference>
<dbReference type="Proteomes" id="UP000001485">
    <property type="component" value="Chromosome"/>
</dbReference>
<accession>C5BAJ8</accession>